<comment type="caution">
    <text evidence="1">The sequence shown here is derived from an EMBL/GenBank/DDBJ whole genome shotgun (WGS) entry which is preliminary data.</text>
</comment>
<protein>
    <recommendedName>
        <fullName evidence="3">SnoaL-like domain-containing protein</fullName>
    </recommendedName>
</protein>
<reference evidence="2" key="1">
    <citation type="journal article" date="2019" name="Int. J. Syst. Evol. Microbiol.">
        <title>The Global Catalogue of Microorganisms (GCM) 10K type strain sequencing project: providing services to taxonomists for standard genome sequencing and annotation.</title>
        <authorList>
            <consortium name="The Broad Institute Genomics Platform"/>
            <consortium name="The Broad Institute Genome Sequencing Center for Infectious Disease"/>
            <person name="Wu L."/>
            <person name="Ma J."/>
        </authorList>
    </citation>
    <scope>NUCLEOTIDE SEQUENCE [LARGE SCALE GENOMIC DNA]</scope>
    <source>
        <strain evidence="2">CGMCC 1.12778</strain>
    </source>
</reference>
<dbReference type="EMBL" id="BMFW01000047">
    <property type="protein sequence ID" value="GGI02530.1"/>
    <property type="molecule type" value="Genomic_DNA"/>
</dbReference>
<dbReference type="InterPro" id="IPR032710">
    <property type="entry name" value="NTF2-like_dom_sf"/>
</dbReference>
<organism evidence="1 2">
    <name type="scientific">Arthrobacter liuii</name>
    <dbReference type="NCBI Taxonomy" id="1476996"/>
    <lineage>
        <taxon>Bacteria</taxon>
        <taxon>Bacillati</taxon>
        <taxon>Actinomycetota</taxon>
        <taxon>Actinomycetes</taxon>
        <taxon>Micrococcales</taxon>
        <taxon>Micrococcaceae</taxon>
        <taxon>Arthrobacter</taxon>
    </lineage>
</organism>
<dbReference type="Gene3D" id="3.10.450.50">
    <property type="match status" value="1"/>
</dbReference>
<dbReference type="SUPFAM" id="SSF54427">
    <property type="entry name" value="NTF2-like"/>
    <property type="match status" value="1"/>
</dbReference>
<dbReference type="Proteomes" id="UP000643279">
    <property type="component" value="Unassembled WGS sequence"/>
</dbReference>
<gene>
    <name evidence="1" type="ORF">GCM10007170_44480</name>
</gene>
<name>A0ABQ2B0S1_9MICC</name>
<evidence type="ECO:0000313" key="2">
    <source>
        <dbReference type="Proteomes" id="UP000643279"/>
    </source>
</evidence>
<keyword evidence="2" id="KW-1185">Reference proteome</keyword>
<accession>A0ABQ2B0S1</accession>
<evidence type="ECO:0008006" key="3">
    <source>
        <dbReference type="Google" id="ProtNLM"/>
    </source>
</evidence>
<proteinExistence type="predicted"/>
<sequence length="56" mass="6101">MSEMGSQEDAALVRRGYEAFITGDMETLREQFADDVVRHAAGPETSPGTRTARTPS</sequence>
<evidence type="ECO:0000313" key="1">
    <source>
        <dbReference type="EMBL" id="GGI02530.1"/>
    </source>
</evidence>